<evidence type="ECO:0000313" key="1">
    <source>
        <dbReference type="EMBL" id="AIF66500.1"/>
    </source>
</evidence>
<sequence length="91" mass="10412">MRWLMGLLVLVVLITGCSNQEQNLNECLPEMTGYLEITEDKHYVIDKTEEMRYLLNGATIPDSIENGDEITVTYKSILESYPPQLTVCEIK</sequence>
<name>A0A075LIM4_9BACI</name>
<dbReference type="KEGG" id="tap:GZ22_07550"/>
<dbReference type="AlphaFoldDB" id="A0A075LIM4"/>
<dbReference type="EMBL" id="CP008876">
    <property type="protein sequence ID" value="AIF66500.1"/>
    <property type="molecule type" value="Genomic_DNA"/>
</dbReference>
<protein>
    <recommendedName>
        <fullName evidence="3">DUF3221 domain-containing protein</fullName>
    </recommendedName>
</protein>
<dbReference type="InterPro" id="IPR012340">
    <property type="entry name" value="NA-bd_OB-fold"/>
</dbReference>
<reference evidence="1 2" key="1">
    <citation type="submission" date="2014-07" db="EMBL/GenBank/DDBJ databases">
        <title>Complete genome sequence of a moderately halophilic bacterium Terribacillus aidingensis MP602, isolated from Cryptomeria fortunei in Tianmu mountain in China.</title>
        <authorList>
            <person name="Wang Y."/>
            <person name="Lu P."/>
            <person name="Zhang L."/>
        </authorList>
    </citation>
    <scope>NUCLEOTIDE SEQUENCE [LARGE SCALE GENOMIC DNA]</scope>
    <source>
        <strain evidence="1 2">MP602</strain>
    </source>
</reference>
<dbReference type="PROSITE" id="PS51257">
    <property type="entry name" value="PROKAR_LIPOPROTEIN"/>
    <property type="match status" value="1"/>
</dbReference>
<proteinExistence type="predicted"/>
<dbReference type="RefSeq" id="WP_038560548.1">
    <property type="nucleotide sequence ID" value="NZ_CP008876.1"/>
</dbReference>
<dbReference type="Proteomes" id="UP000027980">
    <property type="component" value="Chromosome"/>
</dbReference>
<accession>A0A075LIM4</accession>
<dbReference type="Gene3D" id="2.40.50.140">
    <property type="entry name" value="Nucleic acid-binding proteins"/>
    <property type="match status" value="1"/>
</dbReference>
<dbReference type="OrthoDB" id="2971857at2"/>
<dbReference type="HOGENOM" id="CLU_2425972_0_0_9"/>
<organism evidence="1 2">
    <name type="scientific">Terribacillus saccharophilus</name>
    <dbReference type="NCBI Taxonomy" id="361277"/>
    <lineage>
        <taxon>Bacteria</taxon>
        <taxon>Bacillati</taxon>
        <taxon>Bacillota</taxon>
        <taxon>Bacilli</taxon>
        <taxon>Bacillales</taxon>
        <taxon>Bacillaceae</taxon>
        <taxon>Terribacillus</taxon>
    </lineage>
</organism>
<dbReference type="GeneID" id="34221063"/>
<gene>
    <name evidence="1" type="ORF">GZ22_07550</name>
</gene>
<evidence type="ECO:0000313" key="2">
    <source>
        <dbReference type="Proteomes" id="UP000027980"/>
    </source>
</evidence>
<evidence type="ECO:0008006" key="3">
    <source>
        <dbReference type="Google" id="ProtNLM"/>
    </source>
</evidence>